<dbReference type="Pfam" id="PF13949">
    <property type="entry name" value="ALIX_LYPXL_bnd"/>
    <property type="match status" value="1"/>
</dbReference>
<dbReference type="InterPro" id="IPR004328">
    <property type="entry name" value="BRO1_dom"/>
</dbReference>
<dbReference type="PANTHER" id="PTHR23030">
    <property type="entry name" value="PCD6 INTERACTING PROTEIN-RELATED"/>
    <property type="match status" value="1"/>
</dbReference>
<dbReference type="OrthoDB" id="64867at2759"/>
<dbReference type="InterPro" id="IPR025304">
    <property type="entry name" value="ALIX_V_dom"/>
</dbReference>
<dbReference type="GeneID" id="54361159"/>
<reference evidence="5" key="2">
    <citation type="submission" date="2020-04" db="EMBL/GenBank/DDBJ databases">
        <authorList>
            <consortium name="NCBI Genome Project"/>
        </authorList>
    </citation>
    <scope>NUCLEOTIDE SEQUENCE</scope>
    <source>
        <strain evidence="5">CBS 342.82</strain>
    </source>
</reference>
<dbReference type="GO" id="GO:0005768">
    <property type="term" value="C:endosome"/>
    <property type="evidence" value="ECO:0007669"/>
    <property type="project" value="TreeGrafter"/>
</dbReference>
<feature type="compositionally biased region" description="Low complexity" evidence="2">
    <location>
        <begin position="790"/>
        <end position="803"/>
    </location>
</feature>
<keyword evidence="4" id="KW-1185">Reference proteome</keyword>
<feature type="region of interest" description="Disordered" evidence="2">
    <location>
        <begin position="718"/>
        <end position="737"/>
    </location>
</feature>
<dbReference type="AlphaFoldDB" id="A0A6J3LY47"/>
<dbReference type="Gene3D" id="1.20.140.50">
    <property type="entry name" value="alix/aip1 like domains"/>
    <property type="match status" value="1"/>
</dbReference>
<comment type="similarity">
    <text evidence="1">Belongs to the palA/RIM20 family.</text>
</comment>
<evidence type="ECO:0000256" key="1">
    <source>
        <dbReference type="ARBA" id="ARBA00038154"/>
    </source>
</evidence>
<dbReference type="PANTHER" id="PTHR23030:SF39">
    <property type="entry name" value="PROGRAMMED CELL DEATH 6-INTERACTING PROTEIN"/>
    <property type="match status" value="1"/>
</dbReference>
<evidence type="ECO:0000313" key="4">
    <source>
        <dbReference type="Proteomes" id="UP000504637"/>
    </source>
</evidence>
<dbReference type="Gene3D" id="1.25.40.280">
    <property type="entry name" value="alix/aip1 like domains"/>
    <property type="match status" value="1"/>
</dbReference>
<dbReference type="Pfam" id="PF03097">
    <property type="entry name" value="BRO1"/>
    <property type="match status" value="1"/>
</dbReference>
<dbReference type="RefSeq" id="XP_033457250.1">
    <property type="nucleotide sequence ID" value="XM_033603359.1"/>
</dbReference>
<protein>
    <submittedName>
        <fullName evidence="5">BRO1-domain-containing protein</fullName>
    </submittedName>
</protein>
<name>A0A6J3LY47_9PEZI</name>
<evidence type="ECO:0000259" key="3">
    <source>
        <dbReference type="PROSITE" id="PS51180"/>
    </source>
</evidence>
<dbReference type="SMART" id="SM01041">
    <property type="entry name" value="BRO1"/>
    <property type="match status" value="1"/>
</dbReference>
<gene>
    <name evidence="5" type="ORF">K489DRAFT_372732</name>
</gene>
<feature type="compositionally biased region" description="Basic and acidic residues" evidence="2">
    <location>
        <begin position="718"/>
        <end position="728"/>
    </location>
</feature>
<evidence type="ECO:0000313" key="5">
    <source>
        <dbReference type="RefSeq" id="XP_033457250.1"/>
    </source>
</evidence>
<dbReference type="Gene3D" id="1.20.120.560">
    <property type="entry name" value="alix/aip1 in complex with the ypdl late domain"/>
    <property type="match status" value="1"/>
</dbReference>
<accession>A0A6J3LY47</accession>
<proteinExistence type="inferred from homology"/>
<dbReference type="PROSITE" id="PS51180">
    <property type="entry name" value="BRO1"/>
    <property type="match status" value="1"/>
</dbReference>
<evidence type="ECO:0000256" key="2">
    <source>
        <dbReference type="SAM" id="MobiDB-lite"/>
    </source>
</evidence>
<reference evidence="5" key="3">
    <citation type="submission" date="2025-08" db="UniProtKB">
        <authorList>
            <consortium name="RefSeq"/>
        </authorList>
    </citation>
    <scope>IDENTIFICATION</scope>
    <source>
        <strain evidence="5">CBS 342.82</strain>
    </source>
</reference>
<feature type="region of interest" description="Disordered" evidence="2">
    <location>
        <begin position="747"/>
        <end position="844"/>
    </location>
</feature>
<feature type="domain" description="BRO1" evidence="3">
    <location>
        <begin position="5"/>
        <end position="397"/>
    </location>
</feature>
<feature type="compositionally biased region" description="Pro residues" evidence="2">
    <location>
        <begin position="761"/>
        <end position="774"/>
    </location>
</feature>
<dbReference type="InterPro" id="IPR038499">
    <property type="entry name" value="BRO1_sf"/>
</dbReference>
<organism evidence="5">
    <name type="scientific">Dissoconium aciculare CBS 342.82</name>
    <dbReference type="NCBI Taxonomy" id="1314786"/>
    <lineage>
        <taxon>Eukaryota</taxon>
        <taxon>Fungi</taxon>
        <taxon>Dikarya</taxon>
        <taxon>Ascomycota</taxon>
        <taxon>Pezizomycotina</taxon>
        <taxon>Dothideomycetes</taxon>
        <taxon>Dothideomycetidae</taxon>
        <taxon>Mycosphaerellales</taxon>
        <taxon>Dissoconiaceae</taxon>
        <taxon>Dissoconium</taxon>
    </lineage>
</organism>
<dbReference type="Proteomes" id="UP000504637">
    <property type="component" value="Unplaced"/>
</dbReference>
<dbReference type="CDD" id="cd09241">
    <property type="entry name" value="BRO1_ScRim20-like"/>
    <property type="match status" value="1"/>
</dbReference>
<sequence>MQTGNILQIPFRRTQSLHLASAIKEYISSKYDQHPDTFARDLEAIDQLRKDAVNSVEAHTSGVRKLQTYAAQLVWMGGKFPVDIGADFTWYPSIGYYTNRAHTENNIRFELANVLFNLGAMYSQLGVSCNRATVDGLKTAANNFCLAAGVFDYLNSTVIPEMRSSPPEEMDAATLEALKALMLAQAQECFWAKALKDNMRDTIVAKLAIKTSDLYGEAGEWSVKSESIRSEWIHHVNAKHYHFAGAAQYRAALEALEKQKYGEEVARLRDAVNCANSGLKVRTINSQVQSDLSGLRDRAAAYLKTAETDNDKIYLQIEPSKNELPELGRASMVSVKVPKEVSDSQNMLGDHGELGRPLFTKLVPYSVHVAASIYADRRDSLVKNNVIAELEALTAKIHEVLSSLNLPGSLQALEKPLGLPPGLASHAEEVRQANGVQRLHSMIADTEKVKANNRITYQEGVELLQTEANEDEAARRKYGTTQWTRATGDAVVPKLYGQVKDIEGYLQQADDLDNKVQKKLRGSDNLIRLLSGSDRDLEDYVPSSRRATMTARVEREANALRAQLNEISRVEVRRRKKIEALKVKAKEDDINPDLLLEAARLEREFPMQPVQASQFDGLFDKRLSKYDSDRADVKREASEQDSLLQRVAEANASFQSVKRSDTSTSTSARETALQNLENAYTTYKQIQRDLEHGRKFYNDLAAVTTRFRDECRAFVYSRRSEGQARETELETSMADLQIRESTHRDLRRAKENHQPHIPQQSKPPPHNQPLPAPTPQRLVQQAPPGVTNIQSPAPALPPQQQQPVRTTWQEGMPIVFDNGGASAAKGPVDGRWDGSKGIQFTRKS</sequence>
<reference evidence="5" key="1">
    <citation type="submission" date="2020-01" db="EMBL/GenBank/DDBJ databases">
        <authorList>
            <consortium name="DOE Joint Genome Institute"/>
            <person name="Haridas S."/>
            <person name="Albert R."/>
            <person name="Binder M."/>
            <person name="Bloem J."/>
            <person name="Labutti K."/>
            <person name="Salamov A."/>
            <person name="Andreopoulos B."/>
            <person name="Baker S.E."/>
            <person name="Barry K."/>
            <person name="Bills G."/>
            <person name="Bluhm B.H."/>
            <person name="Cannon C."/>
            <person name="Castanera R."/>
            <person name="Culley D.E."/>
            <person name="Daum C."/>
            <person name="Ezra D."/>
            <person name="Gonzalez J.B."/>
            <person name="Henrissat B."/>
            <person name="Kuo A."/>
            <person name="Liang C."/>
            <person name="Lipzen A."/>
            <person name="Lutzoni F."/>
            <person name="Magnuson J."/>
            <person name="Mondo S."/>
            <person name="Nolan M."/>
            <person name="Ohm R."/>
            <person name="Pangilinan J."/>
            <person name="Park H.-J."/>
            <person name="Ramirez L."/>
            <person name="Alfaro M."/>
            <person name="Sun H."/>
            <person name="Tritt A."/>
            <person name="Yoshinaga Y."/>
            <person name="Zwiers L.-H."/>
            <person name="Turgeon B.G."/>
            <person name="Goodwin S.B."/>
            <person name="Spatafora J.W."/>
            <person name="Crous P.W."/>
            <person name="Grigoriev I.V."/>
        </authorList>
    </citation>
    <scope>NUCLEOTIDE SEQUENCE</scope>
    <source>
        <strain evidence="5">CBS 342.82</strain>
    </source>
</reference>